<dbReference type="InterPro" id="IPR030489">
    <property type="entry name" value="TR_Rrf2-type_CS"/>
</dbReference>
<dbReference type="InterPro" id="IPR036388">
    <property type="entry name" value="WH-like_DNA-bd_sf"/>
</dbReference>
<dbReference type="CDD" id="cd00090">
    <property type="entry name" value="HTH_ARSR"/>
    <property type="match status" value="1"/>
</dbReference>
<keyword evidence="1" id="KW-0238">DNA-binding</keyword>
<protein>
    <submittedName>
        <fullName evidence="3">Transcriptional regulator, BadM/Rrf2 family</fullName>
    </submittedName>
</protein>
<accession>A0A1G7QPP9</accession>
<dbReference type="PROSITE" id="PS01332">
    <property type="entry name" value="HTH_RRF2_1"/>
    <property type="match status" value="1"/>
</dbReference>
<dbReference type="STRING" id="1082479.SAMN05216241_10495"/>
<dbReference type="Gene3D" id="1.10.10.10">
    <property type="entry name" value="Winged helix-like DNA-binding domain superfamily/Winged helix DNA-binding domain"/>
    <property type="match status" value="1"/>
</dbReference>
<dbReference type="InterPro" id="IPR036390">
    <property type="entry name" value="WH_DNA-bd_sf"/>
</dbReference>
<dbReference type="NCBIfam" id="TIGR00738">
    <property type="entry name" value="rrf2_super"/>
    <property type="match status" value="1"/>
</dbReference>
<dbReference type="PANTHER" id="PTHR33221:SF5">
    <property type="entry name" value="HTH-TYPE TRANSCRIPTIONAL REGULATOR ISCR"/>
    <property type="match status" value="1"/>
</dbReference>
<dbReference type="GO" id="GO:0003677">
    <property type="term" value="F:DNA binding"/>
    <property type="evidence" value="ECO:0007669"/>
    <property type="project" value="UniProtKB-KW"/>
</dbReference>
<proteinExistence type="predicted"/>
<reference evidence="3 4" key="1">
    <citation type="submission" date="2016-10" db="EMBL/GenBank/DDBJ databases">
        <authorList>
            <person name="de Groot N.N."/>
        </authorList>
    </citation>
    <scope>NUCLEOTIDE SEQUENCE [LARGE SCALE GENOMIC DNA]</scope>
    <source>
        <strain evidence="3 4">DSM 25584</strain>
    </source>
</reference>
<sequence length="160" mass="17241">MKLTAKGRYAVMALSDLARHSTGHPIPLAEIAERQDISLSYLEQLFAKLRRAGLVTSVRGPGGGYRLAQPAARTRVADIILAVDEPVETNRCTPAQPCGCKDSTIQCLTHGLWEQLGNQIYLYLSAVTIADVIEQRMVPPQSPDPHTDAPGPEGSSPEPA</sequence>
<evidence type="ECO:0000313" key="3">
    <source>
        <dbReference type="EMBL" id="SDG00511.1"/>
    </source>
</evidence>
<keyword evidence="4" id="KW-1185">Reference proteome</keyword>
<evidence type="ECO:0000313" key="4">
    <source>
        <dbReference type="Proteomes" id="UP000199415"/>
    </source>
</evidence>
<name>A0A1G7QPP9_9PROT</name>
<evidence type="ECO:0000256" key="1">
    <source>
        <dbReference type="ARBA" id="ARBA00023125"/>
    </source>
</evidence>
<dbReference type="PANTHER" id="PTHR33221">
    <property type="entry name" value="WINGED HELIX-TURN-HELIX TRANSCRIPTIONAL REGULATOR, RRF2 FAMILY"/>
    <property type="match status" value="1"/>
</dbReference>
<dbReference type="GO" id="GO:0005829">
    <property type="term" value="C:cytosol"/>
    <property type="evidence" value="ECO:0007669"/>
    <property type="project" value="TreeGrafter"/>
</dbReference>
<dbReference type="OrthoDB" id="9808360at2"/>
<dbReference type="Proteomes" id="UP000199415">
    <property type="component" value="Unassembled WGS sequence"/>
</dbReference>
<dbReference type="InterPro" id="IPR011991">
    <property type="entry name" value="ArsR-like_HTH"/>
</dbReference>
<dbReference type="EMBL" id="FNCE01000004">
    <property type="protein sequence ID" value="SDG00511.1"/>
    <property type="molecule type" value="Genomic_DNA"/>
</dbReference>
<dbReference type="GO" id="GO:0003700">
    <property type="term" value="F:DNA-binding transcription factor activity"/>
    <property type="evidence" value="ECO:0007669"/>
    <property type="project" value="TreeGrafter"/>
</dbReference>
<dbReference type="InterPro" id="IPR000944">
    <property type="entry name" value="Tscrpt_reg_Rrf2"/>
</dbReference>
<dbReference type="FunFam" id="1.10.10.10:FF:000026">
    <property type="entry name" value="HTH-type transcriptional regulator IscR"/>
    <property type="match status" value="1"/>
</dbReference>
<dbReference type="SUPFAM" id="SSF46785">
    <property type="entry name" value="Winged helix' DNA-binding domain"/>
    <property type="match status" value="1"/>
</dbReference>
<dbReference type="PROSITE" id="PS51197">
    <property type="entry name" value="HTH_RRF2_2"/>
    <property type="match status" value="1"/>
</dbReference>
<dbReference type="Pfam" id="PF02082">
    <property type="entry name" value="Rrf2"/>
    <property type="match status" value="1"/>
</dbReference>
<gene>
    <name evidence="3" type="ORF">SAMN05216241_10495</name>
</gene>
<dbReference type="RefSeq" id="WP_090019489.1">
    <property type="nucleotide sequence ID" value="NZ_FNCE01000004.1"/>
</dbReference>
<evidence type="ECO:0000256" key="2">
    <source>
        <dbReference type="SAM" id="MobiDB-lite"/>
    </source>
</evidence>
<dbReference type="AlphaFoldDB" id="A0A1G7QPP9"/>
<feature type="region of interest" description="Disordered" evidence="2">
    <location>
        <begin position="138"/>
        <end position="160"/>
    </location>
</feature>
<organism evidence="3 4">
    <name type="scientific">Limimonas halophila</name>
    <dbReference type="NCBI Taxonomy" id="1082479"/>
    <lineage>
        <taxon>Bacteria</taxon>
        <taxon>Pseudomonadati</taxon>
        <taxon>Pseudomonadota</taxon>
        <taxon>Alphaproteobacteria</taxon>
        <taxon>Rhodospirillales</taxon>
        <taxon>Rhodovibrionaceae</taxon>
        <taxon>Limimonas</taxon>
    </lineage>
</organism>